<sequence>MLYILVQVNEGVKCVIPERIMSMESTNKFFDLFDITTLGQYDDREVKVFIRREKSEGWREVDNRLDDTSVSTQDKPDAFSILMANSRRPLLPRCCTEHNNYNRLYNEIIKLFEAQQVGWECGSHNTVGKAFVNRLANALWYIDPHLLTLRTRSYHLPALFTQLKIYQNGESYDEYYYTSHHKKNSLTQQKLAHLESSLEISISQPWASKDRWNQVMPEVLSLIEILKKYSDYLITTAASMNELHHSNASARNPGNNSSMYQVSACEPHKLKDEYIQLDDLLFEKSFYEHVEIQQYLPNEAIERLESENLFGMVNTLGDIHKKAKESNKLESELKESIAGIQEILNNRTERLRLKNNKFKCYSPASWDAITEVFESILHIDPTLKIEETTQAQMRHHLALIEFINTHCQTRAYSFQ</sequence>
<evidence type="ECO:0000313" key="2">
    <source>
        <dbReference type="Proteomes" id="UP000789860"/>
    </source>
</evidence>
<evidence type="ECO:0000313" key="1">
    <source>
        <dbReference type="EMBL" id="CAG8470310.1"/>
    </source>
</evidence>
<proteinExistence type="predicted"/>
<dbReference type="Proteomes" id="UP000789860">
    <property type="component" value="Unassembled WGS sequence"/>
</dbReference>
<accession>A0ACA9KGH5</accession>
<organism evidence="1 2">
    <name type="scientific">Scutellospora calospora</name>
    <dbReference type="NCBI Taxonomy" id="85575"/>
    <lineage>
        <taxon>Eukaryota</taxon>
        <taxon>Fungi</taxon>
        <taxon>Fungi incertae sedis</taxon>
        <taxon>Mucoromycota</taxon>
        <taxon>Glomeromycotina</taxon>
        <taxon>Glomeromycetes</taxon>
        <taxon>Diversisporales</taxon>
        <taxon>Gigasporaceae</taxon>
        <taxon>Scutellospora</taxon>
    </lineage>
</organism>
<comment type="caution">
    <text evidence="1">The sequence shown here is derived from an EMBL/GenBank/DDBJ whole genome shotgun (WGS) entry which is preliminary data.</text>
</comment>
<reference evidence="1" key="1">
    <citation type="submission" date="2021-06" db="EMBL/GenBank/DDBJ databases">
        <authorList>
            <person name="Kallberg Y."/>
            <person name="Tangrot J."/>
            <person name="Rosling A."/>
        </authorList>
    </citation>
    <scope>NUCLEOTIDE SEQUENCE</scope>
    <source>
        <strain evidence="1">AU212A</strain>
    </source>
</reference>
<protein>
    <submittedName>
        <fullName evidence="1">11387_t:CDS:1</fullName>
    </submittedName>
</protein>
<keyword evidence="2" id="KW-1185">Reference proteome</keyword>
<feature type="non-terminal residue" evidence="1">
    <location>
        <position position="415"/>
    </location>
</feature>
<name>A0ACA9KGH5_9GLOM</name>
<dbReference type="EMBL" id="CAJVPM010001621">
    <property type="protein sequence ID" value="CAG8470310.1"/>
    <property type="molecule type" value="Genomic_DNA"/>
</dbReference>
<gene>
    <name evidence="1" type="ORF">SCALOS_LOCUS1998</name>
</gene>